<gene>
    <name evidence="2" type="ORF">AS888_04600</name>
</gene>
<name>A0A109N1I5_9BACI</name>
<organism evidence="2 3">
    <name type="scientific">Peribacillus simplex</name>
    <dbReference type="NCBI Taxonomy" id="1478"/>
    <lineage>
        <taxon>Bacteria</taxon>
        <taxon>Bacillati</taxon>
        <taxon>Bacillota</taxon>
        <taxon>Bacilli</taxon>
        <taxon>Bacillales</taxon>
        <taxon>Bacillaceae</taxon>
        <taxon>Peribacillus</taxon>
    </lineage>
</organism>
<keyword evidence="3" id="KW-1185">Reference proteome</keyword>
<keyword evidence="1" id="KW-0812">Transmembrane</keyword>
<dbReference type="Proteomes" id="UP000064189">
    <property type="component" value="Unassembled WGS sequence"/>
</dbReference>
<keyword evidence="1" id="KW-0472">Membrane</keyword>
<comment type="caution">
    <text evidence="2">The sequence shown here is derived from an EMBL/GenBank/DDBJ whole genome shotgun (WGS) entry which is preliminary data.</text>
</comment>
<feature type="transmembrane region" description="Helical" evidence="1">
    <location>
        <begin position="39"/>
        <end position="62"/>
    </location>
</feature>
<keyword evidence="1" id="KW-1133">Transmembrane helix</keyword>
<proteinExistence type="predicted"/>
<evidence type="ECO:0000313" key="3">
    <source>
        <dbReference type="Proteomes" id="UP000064189"/>
    </source>
</evidence>
<reference evidence="2 3" key="1">
    <citation type="submission" date="2015-11" db="EMBL/GenBank/DDBJ databases">
        <title>Genome Sequence of Bacillus simplex strain VanAntwerpen2.</title>
        <authorList>
            <person name="Couger M.B."/>
        </authorList>
    </citation>
    <scope>NUCLEOTIDE SEQUENCE [LARGE SCALE GENOMIC DNA]</scope>
    <source>
        <strain evidence="2 3">VanAntwerpen02</strain>
    </source>
</reference>
<dbReference type="EMBL" id="LNNH01000010">
    <property type="protein sequence ID" value="KWW21787.1"/>
    <property type="molecule type" value="Genomic_DNA"/>
</dbReference>
<evidence type="ECO:0000256" key="1">
    <source>
        <dbReference type="SAM" id="Phobius"/>
    </source>
</evidence>
<sequence length="77" mass="8876">MGWKSFRKQHVQAEMIPFMKGRMITKAQSDSNSITDQTLFFGVVISLQNCHLFLLFGMVFAINSQNGHKLSTKLRRE</sequence>
<evidence type="ECO:0000313" key="2">
    <source>
        <dbReference type="EMBL" id="KWW21787.1"/>
    </source>
</evidence>
<protein>
    <submittedName>
        <fullName evidence="2">Uncharacterized protein</fullName>
    </submittedName>
</protein>
<accession>A0A109N1I5</accession>
<dbReference type="AlphaFoldDB" id="A0A109N1I5"/>